<keyword evidence="7" id="KW-1185">Reference proteome</keyword>
<sequence>MVNHALFVASANPLEHRLLFERFLSERHTSLPDIDLDVESERRGADRGLRYVQLDHRRGHAAVGQAGSQRRGGTTDGGSIGKPLVENPRRVGRGARTAVTTLPAKIWRSSSEANGR</sequence>
<protein>
    <recommendedName>
        <fullName evidence="5">Bacterial DNA polymerase III alpha subunit NTPase domain-containing protein</fullName>
    </recommendedName>
</protein>
<evidence type="ECO:0000259" key="5">
    <source>
        <dbReference type="Pfam" id="PF07733"/>
    </source>
</evidence>
<name>A0ABU0QDM1_STRAH</name>
<organism evidence="6 7">
    <name type="scientific">Streptomyces achromogenes</name>
    <dbReference type="NCBI Taxonomy" id="67255"/>
    <lineage>
        <taxon>Bacteria</taxon>
        <taxon>Bacillati</taxon>
        <taxon>Actinomycetota</taxon>
        <taxon>Actinomycetes</taxon>
        <taxon>Kitasatosporales</taxon>
        <taxon>Streptomycetaceae</taxon>
        <taxon>Streptomyces</taxon>
    </lineage>
</organism>
<dbReference type="InterPro" id="IPR004805">
    <property type="entry name" value="DnaE2/DnaE/PolC"/>
</dbReference>
<proteinExistence type="predicted"/>
<gene>
    <name evidence="6" type="ORF">QFZ56_007712</name>
</gene>
<keyword evidence="2" id="KW-0227">DNA damage</keyword>
<evidence type="ECO:0000256" key="4">
    <source>
        <dbReference type="SAM" id="MobiDB-lite"/>
    </source>
</evidence>
<reference evidence="6 7" key="1">
    <citation type="submission" date="2023-07" db="EMBL/GenBank/DDBJ databases">
        <title>Comparative genomics of wheat-associated soil bacteria to identify genetic determinants of phenazine resistance.</title>
        <authorList>
            <person name="Mouncey N."/>
        </authorList>
    </citation>
    <scope>NUCLEOTIDE SEQUENCE [LARGE SCALE GENOMIC DNA]</scope>
    <source>
        <strain evidence="6 7">W4I19-2</strain>
    </source>
</reference>
<dbReference type="PANTHER" id="PTHR32294">
    <property type="entry name" value="DNA POLYMERASE III SUBUNIT ALPHA"/>
    <property type="match status" value="1"/>
</dbReference>
<dbReference type="Pfam" id="PF07733">
    <property type="entry name" value="DNA_pol3_alpha"/>
    <property type="match status" value="1"/>
</dbReference>
<feature type="domain" description="Bacterial DNA polymerase III alpha subunit NTPase" evidence="5">
    <location>
        <begin position="1"/>
        <end position="44"/>
    </location>
</feature>
<accession>A0ABU0QDM1</accession>
<evidence type="ECO:0000256" key="2">
    <source>
        <dbReference type="ARBA" id="ARBA00022763"/>
    </source>
</evidence>
<evidence type="ECO:0000256" key="3">
    <source>
        <dbReference type="ARBA" id="ARBA00023204"/>
    </source>
</evidence>
<feature type="region of interest" description="Disordered" evidence="4">
    <location>
        <begin position="59"/>
        <end position="97"/>
    </location>
</feature>
<dbReference type="EMBL" id="JAUSYA010000001">
    <property type="protein sequence ID" value="MDQ0688749.1"/>
    <property type="molecule type" value="Genomic_DNA"/>
</dbReference>
<keyword evidence="3" id="KW-0234">DNA repair</keyword>
<comment type="caution">
    <text evidence="6">The sequence shown here is derived from an EMBL/GenBank/DDBJ whole genome shotgun (WGS) entry which is preliminary data.</text>
</comment>
<keyword evidence="1" id="KW-0963">Cytoplasm</keyword>
<dbReference type="Proteomes" id="UP001243364">
    <property type="component" value="Unassembled WGS sequence"/>
</dbReference>
<dbReference type="PANTHER" id="PTHR32294:SF4">
    <property type="entry name" value="ERROR-PRONE DNA POLYMERASE"/>
    <property type="match status" value="1"/>
</dbReference>
<evidence type="ECO:0000256" key="1">
    <source>
        <dbReference type="ARBA" id="ARBA00022490"/>
    </source>
</evidence>
<dbReference type="InterPro" id="IPR011708">
    <property type="entry name" value="DNA_pol3_alpha_NTPase_dom"/>
</dbReference>
<evidence type="ECO:0000313" key="6">
    <source>
        <dbReference type="EMBL" id="MDQ0688749.1"/>
    </source>
</evidence>
<evidence type="ECO:0000313" key="7">
    <source>
        <dbReference type="Proteomes" id="UP001243364"/>
    </source>
</evidence>